<evidence type="ECO:0000313" key="2">
    <source>
        <dbReference type="EMBL" id="CAL7949049.1"/>
    </source>
</evidence>
<keyword evidence="1" id="KW-0732">Signal</keyword>
<gene>
    <name evidence="2" type="ORF">XYLVIOL_LOCUS9217</name>
</gene>
<keyword evidence="3" id="KW-1185">Reference proteome</keyword>
<dbReference type="EMBL" id="CAXAJV020001299">
    <property type="protein sequence ID" value="CAL7949049.1"/>
    <property type="molecule type" value="Genomic_DNA"/>
</dbReference>
<evidence type="ECO:0000313" key="3">
    <source>
        <dbReference type="Proteomes" id="UP001642520"/>
    </source>
</evidence>
<proteinExistence type="predicted"/>
<comment type="caution">
    <text evidence="2">The sequence shown here is derived from an EMBL/GenBank/DDBJ whole genome shotgun (WGS) entry which is preliminary data.</text>
</comment>
<dbReference type="Proteomes" id="UP001642520">
    <property type="component" value="Unassembled WGS sequence"/>
</dbReference>
<feature type="signal peptide" evidence="1">
    <location>
        <begin position="1"/>
        <end position="24"/>
    </location>
</feature>
<accession>A0ABP1PA47</accession>
<feature type="chain" id="PRO_5046413853" evidence="1">
    <location>
        <begin position="25"/>
        <end position="165"/>
    </location>
</feature>
<sequence length="165" mass="18203">MQSSVSKFLLIFVICVTWWSSAKGENKVTINSVNVEIPTNDVFGSLDHDLANNLIDATLNVKKSCPDVIELEVRVYQGDDMVNQFKQKYDKPMRNLEDLCSTVDSTDPELDSCSLGQGDQVAKECDVAKLFNDMSAGDYKAEADLTEGIEKIGSIVLEVTVEEGE</sequence>
<protein>
    <submittedName>
        <fullName evidence="2">Uncharacterized protein</fullName>
    </submittedName>
</protein>
<evidence type="ECO:0000256" key="1">
    <source>
        <dbReference type="SAM" id="SignalP"/>
    </source>
</evidence>
<organism evidence="2 3">
    <name type="scientific">Xylocopa violacea</name>
    <name type="common">Violet carpenter bee</name>
    <name type="synonym">Apis violacea</name>
    <dbReference type="NCBI Taxonomy" id="135666"/>
    <lineage>
        <taxon>Eukaryota</taxon>
        <taxon>Metazoa</taxon>
        <taxon>Ecdysozoa</taxon>
        <taxon>Arthropoda</taxon>
        <taxon>Hexapoda</taxon>
        <taxon>Insecta</taxon>
        <taxon>Pterygota</taxon>
        <taxon>Neoptera</taxon>
        <taxon>Endopterygota</taxon>
        <taxon>Hymenoptera</taxon>
        <taxon>Apocrita</taxon>
        <taxon>Aculeata</taxon>
        <taxon>Apoidea</taxon>
        <taxon>Anthophila</taxon>
        <taxon>Apidae</taxon>
        <taxon>Xylocopa</taxon>
        <taxon>Xylocopa</taxon>
    </lineage>
</organism>
<reference evidence="2 3" key="1">
    <citation type="submission" date="2024-08" db="EMBL/GenBank/DDBJ databases">
        <authorList>
            <person name="Will J Nash"/>
            <person name="Angela Man"/>
            <person name="Seanna McTaggart"/>
            <person name="Kendall Baker"/>
            <person name="Tom Barker"/>
            <person name="Leah Catchpole"/>
            <person name="Alex Durrant"/>
            <person name="Karim Gharbi"/>
            <person name="Naomi Irish"/>
            <person name="Gemy Kaithakottil"/>
            <person name="Debby Ku"/>
            <person name="Aaliyah Providence"/>
            <person name="Felix Shaw"/>
            <person name="David Swarbreck"/>
            <person name="Chris Watkins"/>
            <person name="Ann M. McCartney"/>
            <person name="Giulio Formenti"/>
            <person name="Alice Mouton"/>
            <person name="Noel Vella"/>
            <person name="Bjorn M von Reumont"/>
            <person name="Adriana Vella"/>
            <person name="Wilfried Haerty"/>
        </authorList>
    </citation>
    <scope>NUCLEOTIDE SEQUENCE [LARGE SCALE GENOMIC DNA]</scope>
</reference>
<name>A0ABP1PA47_XYLVO</name>